<evidence type="ECO:0000256" key="1">
    <source>
        <dbReference type="SAM" id="SignalP"/>
    </source>
</evidence>
<gene>
    <name evidence="7" type="ORF">PC110_g373</name>
    <name evidence="2" type="ORF">PC113_g6380</name>
    <name evidence="3" type="ORF">PC115_g19941</name>
    <name evidence="4" type="ORF">PC117_g6232</name>
    <name evidence="5" type="ORF">PC118_g5569</name>
    <name evidence="6" type="ORF">PC129_g19294</name>
</gene>
<accession>A0A329T5N1</accession>
<keyword evidence="8" id="KW-1185">Reference proteome</keyword>
<feature type="chain" id="PRO_5039986157" description="RxLR effector protein" evidence="1">
    <location>
        <begin position="22"/>
        <end position="53"/>
    </location>
</feature>
<evidence type="ECO:0000313" key="2">
    <source>
        <dbReference type="EMBL" id="KAG2862354.1"/>
    </source>
</evidence>
<evidence type="ECO:0000313" key="6">
    <source>
        <dbReference type="EMBL" id="KAG3209694.1"/>
    </source>
</evidence>
<sequence>MKFLSCLVVVVLALAVSSSVAEETGVRARHMLAMGDESILLTRGSLRRGEQSD</sequence>
<reference evidence="7 8" key="1">
    <citation type="submission" date="2018-01" db="EMBL/GenBank/DDBJ databases">
        <title>Draft genome of the strawberry crown rot pathogen Phytophthora cactorum.</title>
        <authorList>
            <person name="Armitage A.D."/>
            <person name="Lysoe E."/>
            <person name="Nellist C.F."/>
            <person name="Harrison R.J."/>
            <person name="Brurberg M.B."/>
        </authorList>
    </citation>
    <scope>NUCLEOTIDE SEQUENCE [LARGE SCALE GENOMIC DNA]</scope>
    <source>
        <strain evidence="7 8">10300</strain>
    </source>
</reference>
<comment type="caution">
    <text evidence="7">The sequence shown here is derived from an EMBL/GenBank/DDBJ whole genome shotgun (WGS) entry which is preliminary data.</text>
</comment>
<reference evidence="2" key="2">
    <citation type="submission" date="2018-10" db="EMBL/GenBank/DDBJ databases">
        <title>Effector identification in a new, highly contiguous assembly of the strawberry crown rot pathogen Phytophthora cactorum.</title>
        <authorList>
            <person name="Armitage A.D."/>
            <person name="Nellist C.F."/>
            <person name="Bates H."/>
            <person name="Vickerstaff R.J."/>
            <person name="Harrison R.J."/>
        </authorList>
    </citation>
    <scope>NUCLEOTIDE SEQUENCE</scope>
    <source>
        <strain evidence="2">15-7</strain>
        <strain evidence="3">4032</strain>
        <strain evidence="4">4040</strain>
        <strain evidence="5">P415</strain>
        <strain evidence="6">P421</strain>
    </source>
</reference>
<dbReference type="EMBL" id="RCMV01001223">
    <property type="protein sequence ID" value="KAG3209694.1"/>
    <property type="molecule type" value="Genomic_DNA"/>
</dbReference>
<feature type="signal peptide" evidence="1">
    <location>
        <begin position="1"/>
        <end position="21"/>
    </location>
</feature>
<evidence type="ECO:0000313" key="5">
    <source>
        <dbReference type="EMBL" id="KAG2990536.1"/>
    </source>
</evidence>
<dbReference type="Proteomes" id="UP000760860">
    <property type="component" value="Unassembled WGS sequence"/>
</dbReference>
<proteinExistence type="predicted"/>
<dbReference type="EMBL" id="RCML01000116">
    <property type="protein sequence ID" value="KAG2990536.1"/>
    <property type="molecule type" value="Genomic_DNA"/>
</dbReference>
<organism evidence="7 8">
    <name type="scientific">Phytophthora cactorum</name>
    <dbReference type="NCBI Taxonomy" id="29920"/>
    <lineage>
        <taxon>Eukaryota</taxon>
        <taxon>Sar</taxon>
        <taxon>Stramenopiles</taxon>
        <taxon>Oomycota</taxon>
        <taxon>Peronosporomycetes</taxon>
        <taxon>Peronosporales</taxon>
        <taxon>Peronosporaceae</taxon>
        <taxon>Phytophthora</taxon>
    </lineage>
</organism>
<dbReference type="Proteomes" id="UP000736787">
    <property type="component" value="Unassembled WGS sequence"/>
</dbReference>
<dbReference type="EMBL" id="MJFZ01000004">
    <property type="protein sequence ID" value="RAW43456.1"/>
    <property type="molecule type" value="Genomic_DNA"/>
</dbReference>
<dbReference type="AlphaFoldDB" id="A0A329T5N1"/>
<keyword evidence="1" id="KW-0732">Signal</keyword>
<dbReference type="EMBL" id="RCMI01001196">
    <property type="protein sequence ID" value="KAG2888762.1"/>
    <property type="molecule type" value="Genomic_DNA"/>
</dbReference>
<dbReference type="OrthoDB" id="122727at2759"/>
<evidence type="ECO:0000313" key="7">
    <source>
        <dbReference type="EMBL" id="RAW43456.1"/>
    </source>
</evidence>
<dbReference type="Proteomes" id="UP000251314">
    <property type="component" value="Unassembled WGS sequence"/>
</dbReference>
<evidence type="ECO:0008006" key="9">
    <source>
        <dbReference type="Google" id="ProtNLM"/>
    </source>
</evidence>
<protein>
    <recommendedName>
        <fullName evidence="9">RxLR effector protein</fullName>
    </recommendedName>
</protein>
<dbReference type="EMBL" id="RCMG01000131">
    <property type="protein sequence ID" value="KAG2862354.1"/>
    <property type="molecule type" value="Genomic_DNA"/>
</dbReference>
<dbReference type="Proteomes" id="UP000774804">
    <property type="component" value="Unassembled WGS sequence"/>
</dbReference>
<dbReference type="VEuPathDB" id="FungiDB:PC110_g373"/>
<evidence type="ECO:0000313" key="8">
    <source>
        <dbReference type="Proteomes" id="UP000251314"/>
    </source>
</evidence>
<dbReference type="Proteomes" id="UP000735874">
    <property type="component" value="Unassembled WGS sequence"/>
</dbReference>
<dbReference type="Proteomes" id="UP000697107">
    <property type="component" value="Unassembled WGS sequence"/>
</dbReference>
<dbReference type="EMBL" id="RCMK01000117">
    <property type="protein sequence ID" value="KAG2948160.1"/>
    <property type="molecule type" value="Genomic_DNA"/>
</dbReference>
<evidence type="ECO:0000313" key="4">
    <source>
        <dbReference type="EMBL" id="KAG2948160.1"/>
    </source>
</evidence>
<evidence type="ECO:0000313" key="3">
    <source>
        <dbReference type="EMBL" id="KAG2888762.1"/>
    </source>
</evidence>
<name>A0A329T5N1_9STRA</name>